<name>A0ABN6PGZ6_9BURK</name>
<dbReference type="PANTHER" id="PTHR36558">
    <property type="entry name" value="GLR1098 PROTEIN"/>
    <property type="match status" value="1"/>
</dbReference>
<dbReference type="Pfam" id="PF05685">
    <property type="entry name" value="Uma2"/>
    <property type="match status" value="1"/>
</dbReference>
<protein>
    <recommendedName>
        <fullName evidence="1">Putative restriction endonuclease domain-containing protein</fullName>
    </recommendedName>
</protein>
<dbReference type="InterPro" id="IPR012296">
    <property type="entry name" value="Nuclease_put_TT1808"/>
</dbReference>
<dbReference type="Gene3D" id="3.90.1570.10">
    <property type="entry name" value="tt1808, chain A"/>
    <property type="match status" value="1"/>
</dbReference>
<dbReference type="CDD" id="cd06260">
    <property type="entry name" value="DUF820-like"/>
    <property type="match status" value="1"/>
</dbReference>
<sequence>MGHALTRTRLTPADFLAWEDTQAERHEFVDGEIFAMVGARRIHGIVSLNLASALKSQLKGTPCRVFAESMKLQVADDLFYPDVFVTCDARDLRTEQVFTAPTLIAEVLSPSTEAYDRGLKFTAYRRLASLREYLLIDPDSREVQLFRRGADGLFTLHDLSGQAEVTCESIGCQVSAAELFDGLDDLPGEAPAEGVLPPT</sequence>
<evidence type="ECO:0000259" key="1">
    <source>
        <dbReference type="Pfam" id="PF05685"/>
    </source>
</evidence>
<dbReference type="RefSeq" id="WP_251971895.1">
    <property type="nucleotide sequence ID" value="NZ_AP025730.1"/>
</dbReference>
<gene>
    <name evidence="2" type="ORF">CATMQ487_05980</name>
</gene>
<organism evidence="2 3">
    <name type="scientific">Sphaerotilus microaerophilus</name>
    <dbReference type="NCBI Taxonomy" id="2914710"/>
    <lineage>
        <taxon>Bacteria</taxon>
        <taxon>Pseudomonadati</taxon>
        <taxon>Pseudomonadota</taxon>
        <taxon>Betaproteobacteria</taxon>
        <taxon>Burkholderiales</taxon>
        <taxon>Sphaerotilaceae</taxon>
        <taxon>Sphaerotilus</taxon>
    </lineage>
</organism>
<dbReference type="EMBL" id="AP025730">
    <property type="protein sequence ID" value="BDI03628.1"/>
    <property type="molecule type" value="Genomic_DNA"/>
</dbReference>
<evidence type="ECO:0000313" key="2">
    <source>
        <dbReference type="EMBL" id="BDI03628.1"/>
    </source>
</evidence>
<dbReference type="Proteomes" id="UP001057498">
    <property type="component" value="Chromosome"/>
</dbReference>
<dbReference type="InterPro" id="IPR011335">
    <property type="entry name" value="Restrct_endonuc-II-like"/>
</dbReference>
<accession>A0ABN6PGZ6</accession>
<dbReference type="PANTHER" id="PTHR36558:SF1">
    <property type="entry name" value="RESTRICTION ENDONUCLEASE DOMAIN-CONTAINING PROTEIN-RELATED"/>
    <property type="match status" value="1"/>
</dbReference>
<dbReference type="SUPFAM" id="SSF52980">
    <property type="entry name" value="Restriction endonuclease-like"/>
    <property type="match status" value="1"/>
</dbReference>
<reference evidence="2" key="1">
    <citation type="submission" date="2022-04" db="EMBL/GenBank/DDBJ databases">
        <title>Whole genome sequence of Sphaerotilus sp. FB-5.</title>
        <authorList>
            <person name="Takeda M."/>
            <person name="Narihara S."/>
            <person name="Akimoto M."/>
            <person name="Akimoto R."/>
            <person name="Nishiyashiki S."/>
            <person name="Murakami T."/>
        </authorList>
    </citation>
    <scope>NUCLEOTIDE SEQUENCE</scope>
    <source>
        <strain evidence="2">FB-5</strain>
    </source>
</reference>
<dbReference type="InterPro" id="IPR008538">
    <property type="entry name" value="Uma2"/>
</dbReference>
<proteinExistence type="predicted"/>
<evidence type="ECO:0000313" key="3">
    <source>
        <dbReference type="Proteomes" id="UP001057498"/>
    </source>
</evidence>
<feature type="domain" description="Putative restriction endonuclease" evidence="1">
    <location>
        <begin position="13"/>
        <end position="164"/>
    </location>
</feature>
<keyword evidence="3" id="KW-1185">Reference proteome</keyword>